<dbReference type="EMBL" id="CP123443">
    <property type="protein sequence ID" value="WGK69735.1"/>
    <property type="molecule type" value="Genomic_DNA"/>
</dbReference>
<dbReference type="Gene3D" id="1.10.246.80">
    <property type="match status" value="1"/>
</dbReference>
<feature type="domain" description="tRNA nucleotidyltransferase/poly(A) polymerase RNA and SrmB- binding" evidence="10">
    <location>
        <begin position="221"/>
        <end position="278"/>
    </location>
</feature>
<dbReference type="RefSeq" id="WP_326927921.1">
    <property type="nucleotide sequence ID" value="NZ_CP123443.1"/>
</dbReference>
<keyword evidence="5" id="KW-0479">Metal-binding</keyword>
<dbReference type="SUPFAM" id="SSF81891">
    <property type="entry name" value="Poly A polymerase C-terminal region-like"/>
    <property type="match status" value="1"/>
</dbReference>
<organism evidence="11 12">
    <name type="scientific">Candidatus Haliotispira prima</name>
    <dbReference type="NCBI Taxonomy" id="3034016"/>
    <lineage>
        <taxon>Bacteria</taxon>
        <taxon>Pseudomonadati</taxon>
        <taxon>Spirochaetota</taxon>
        <taxon>Spirochaetia</taxon>
        <taxon>Spirochaetales</taxon>
        <taxon>Spirochaetaceae</taxon>
        <taxon>Candidatus Haliotispira</taxon>
    </lineage>
</organism>
<keyword evidence="2 8" id="KW-0808">Transferase</keyword>
<comment type="cofactor">
    <cofactor evidence="1">
        <name>Mg(2+)</name>
        <dbReference type="ChEBI" id="CHEBI:18420"/>
    </cofactor>
</comment>
<dbReference type="Gene3D" id="3.30.460.10">
    <property type="entry name" value="Beta Polymerase, domain 2"/>
    <property type="match status" value="1"/>
</dbReference>
<dbReference type="CDD" id="cd05398">
    <property type="entry name" value="NT_ClassII-CCAase"/>
    <property type="match status" value="1"/>
</dbReference>
<dbReference type="SUPFAM" id="SSF81301">
    <property type="entry name" value="Nucleotidyltransferase"/>
    <property type="match status" value="1"/>
</dbReference>
<keyword evidence="4" id="KW-0548">Nucleotidyltransferase</keyword>
<evidence type="ECO:0000256" key="5">
    <source>
        <dbReference type="ARBA" id="ARBA00022723"/>
    </source>
</evidence>
<keyword evidence="12" id="KW-1185">Reference proteome</keyword>
<evidence type="ECO:0000256" key="6">
    <source>
        <dbReference type="ARBA" id="ARBA00022741"/>
    </source>
</evidence>
<evidence type="ECO:0000256" key="4">
    <source>
        <dbReference type="ARBA" id="ARBA00022695"/>
    </source>
</evidence>
<evidence type="ECO:0000256" key="3">
    <source>
        <dbReference type="ARBA" id="ARBA00022694"/>
    </source>
</evidence>
<dbReference type="Proteomes" id="UP001228690">
    <property type="component" value="Chromosome"/>
</dbReference>
<evidence type="ECO:0000256" key="2">
    <source>
        <dbReference type="ARBA" id="ARBA00022679"/>
    </source>
</evidence>
<dbReference type="PANTHER" id="PTHR46173:SF1">
    <property type="entry name" value="CCA TRNA NUCLEOTIDYLTRANSFERASE 1, MITOCHONDRIAL"/>
    <property type="match status" value="1"/>
</dbReference>
<comment type="similarity">
    <text evidence="8">Belongs to the tRNA nucleotidyltransferase/poly(A) polymerase family.</text>
</comment>
<name>A0ABY8MK37_9SPIO</name>
<evidence type="ECO:0000259" key="9">
    <source>
        <dbReference type="Pfam" id="PF01743"/>
    </source>
</evidence>
<evidence type="ECO:0000256" key="1">
    <source>
        <dbReference type="ARBA" id="ARBA00001946"/>
    </source>
</evidence>
<gene>
    <name evidence="11" type="ORF">P0082_02405</name>
</gene>
<sequence length="612" mass="68141">MPDTIPAQNLSYDSSDDSSCAFSLTVPQDLAQDLLTVLQRLQQANHQVVIVGGALRDCLLGHSSSDYDLAGTALPEQVQKLFRRCVPTGLQHGTVTIMQRKNSYQITTFRSDGIYKDGRRPESVEFTNDLSGDLARRDFTINALAFEPDPQVVGERLKELRAAGNEPTAKTMELPGRLYDPHGGRRHLQQRLICAIGRADMRFEEDALRMLRACRFSAKLGFAIEPLTLEAMRKLHPNLAKVSKPRVQEELRKLLLAPFALDGLRYLTDSGLWGQIFPPSFPPPVWAPQNHKNGQHADGTATLERIRRQWSELPEPIGHGTQSSSQQQLCQGTDNLPALLLQKAREHDLQNSPYLRWHSEQVPAFSFAWILLHLSLLQTLPEAPSQNSSQNLNQADNRKAVYHKTEQTLEQLLRAKTGLSHKTDSTAYDQTISRTAAEGLDSLLCSNREKNGALYILAHSALVWGPHFLCAYAYPDAYDYGKQPAAETDLATSGAERSILLRSFLALFGPGFSLPALCLLGFSGQAAGKELWAEFCDDLLKVIAREPALSVKELAIDGRVLARDCGIPAGPGMGRLLQKLFRHVLLRPEDNQPEILQRIACDIHKESYEENH</sequence>
<evidence type="ECO:0000256" key="7">
    <source>
        <dbReference type="ARBA" id="ARBA00022842"/>
    </source>
</evidence>
<dbReference type="InterPro" id="IPR032828">
    <property type="entry name" value="PolyA_RNA-bd"/>
</dbReference>
<evidence type="ECO:0000313" key="12">
    <source>
        <dbReference type="Proteomes" id="UP001228690"/>
    </source>
</evidence>
<evidence type="ECO:0000313" key="11">
    <source>
        <dbReference type="EMBL" id="WGK69735.1"/>
    </source>
</evidence>
<feature type="domain" description="Poly A polymerase head" evidence="9">
    <location>
        <begin position="49"/>
        <end position="153"/>
    </location>
</feature>
<dbReference type="InterPro" id="IPR043519">
    <property type="entry name" value="NT_sf"/>
</dbReference>
<dbReference type="InterPro" id="IPR002646">
    <property type="entry name" value="PolA_pol_head_dom"/>
</dbReference>
<protein>
    <submittedName>
        <fullName evidence="11">CCA tRNA nucleotidyltransferase</fullName>
    </submittedName>
</protein>
<dbReference type="PANTHER" id="PTHR46173">
    <property type="entry name" value="CCA TRNA NUCLEOTIDYLTRANSFERASE 1, MITOCHONDRIAL"/>
    <property type="match status" value="1"/>
</dbReference>
<dbReference type="Pfam" id="PF12627">
    <property type="entry name" value="PolyA_pol_RNAbd"/>
    <property type="match status" value="1"/>
</dbReference>
<evidence type="ECO:0000256" key="8">
    <source>
        <dbReference type="RuleBase" id="RU003953"/>
    </source>
</evidence>
<evidence type="ECO:0000259" key="10">
    <source>
        <dbReference type="Pfam" id="PF12627"/>
    </source>
</evidence>
<dbReference type="InterPro" id="IPR050264">
    <property type="entry name" value="Bact_CCA-adding_enz_type3_sf"/>
</dbReference>
<reference evidence="11 12" key="1">
    <citation type="submission" date="2023-04" db="EMBL/GenBank/DDBJ databases">
        <title>Spirochaete genome identified in red abalone sample constitutes a novel genus.</title>
        <authorList>
            <person name="Sharma S.P."/>
            <person name="Purcell C.M."/>
            <person name="Hyde J.R."/>
            <person name="Severin A.J."/>
        </authorList>
    </citation>
    <scope>NUCLEOTIDE SEQUENCE [LARGE SCALE GENOMIC DNA]</scope>
    <source>
        <strain evidence="11 12">SP-2023</strain>
    </source>
</reference>
<accession>A0ABY8MK37</accession>
<dbReference type="Pfam" id="PF01743">
    <property type="entry name" value="PolyA_pol"/>
    <property type="match status" value="1"/>
</dbReference>
<proteinExistence type="inferred from homology"/>
<keyword evidence="6" id="KW-0547">Nucleotide-binding</keyword>
<keyword evidence="8" id="KW-0694">RNA-binding</keyword>
<keyword evidence="7" id="KW-0460">Magnesium</keyword>
<keyword evidence="3" id="KW-0819">tRNA processing</keyword>
<dbReference type="Gene3D" id="1.10.3090.10">
    <property type="entry name" value="cca-adding enzyme, domain 2"/>
    <property type="match status" value="1"/>
</dbReference>